<dbReference type="Proteomes" id="UP000018291">
    <property type="component" value="Unassembled WGS sequence"/>
</dbReference>
<evidence type="ECO:0000256" key="2">
    <source>
        <dbReference type="ARBA" id="ARBA00010790"/>
    </source>
</evidence>
<evidence type="ECO:0000313" key="7">
    <source>
        <dbReference type="EMBL" id="CCM63231.1"/>
    </source>
</evidence>
<dbReference type="Pfam" id="PF00732">
    <property type="entry name" value="GMC_oxred_N"/>
    <property type="match status" value="1"/>
</dbReference>
<dbReference type="InterPro" id="IPR051473">
    <property type="entry name" value="P2Ox-like"/>
</dbReference>
<sequence>MSDATPVTVVIGSGPTGFAAAHRLVKLGYRPIVLDGGTTLDTDRRRMADRLAAHPPAPLSEADSALLTGDRATVRPLPRHLAFGSGYPYADHDERAPIDCDFPGAPVPSLAVGGLSSVWSGAMLPIAEADLASWPIGAADLAPHYRAVMQQVPLSGGEDPLQRDFPLYTASVGKLPIPTAATTILTRLLRRGRARPDHGIIAGHARVAVQSEPENSLACRACGRCHLGCAYGSIWSSAPPLERLAANGSIDHRPGTVVRRIIERDDRVAVAADGPSGPVTIEADRVFVAAGAIASTRIVLESLGLWDRPVRLATTQGFGLPILLPPGMIVYTRPTSLASLFIESRLADSPHWVHTQIGPVNQLTQTELARRLKRLPVGDALATLVARRSLAALGNLHSSEAGHHLLTLTRQPGRIPELRIRTVANDRFPARARMAAHPVRRALARAGVATLPPRGQLVDQRPVSWHVGGSLPMRHQRRSPLDTDVLGRPSAWRRTHVVDTSVFPDLPATTVTLPAMANADRIVTLAMTNQQEEPADG</sequence>
<dbReference type="EMBL" id="CANL01000012">
    <property type="protein sequence ID" value="CCM63231.1"/>
    <property type="molecule type" value="Genomic_DNA"/>
</dbReference>
<dbReference type="HOGENOM" id="CLU_517637_0_0_11"/>
<feature type="domain" description="Glucose-methanol-choline oxidoreductase N-terminal" evidence="6">
    <location>
        <begin position="207"/>
        <end position="302"/>
    </location>
</feature>
<gene>
    <name evidence="7" type="ORF">BN381_20055</name>
</gene>
<dbReference type="GO" id="GO:0050660">
    <property type="term" value="F:flavin adenine dinucleotide binding"/>
    <property type="evidence" value="ECO:0007669"/>
    <property type="project" value="InterPro"/>
</dbReference>
<comment type="similarity">
    <text evidence="2">Belongs to the GMC oxidoreductase family.</text>
</comment>
<evidence type="ECO:0000259" key="6">
    <source>
        <dbReference type="Pfam" id="PF00732"/>
    </source>
</evidence>
<dbReference type="InterPro" id="IPR000172">
    <property type="entry name" value="GMC_OxRdtase_N"/>
</dbReference>
<comment type="cofactor">
    <cofactor evidence="1">
        <name>FAD</name>
        <dbReference type="ChEBI" id="CHEBI:57692"/>
    </cofactor>
</comment>
<accession>R4Z1U1</accession>
<keyword evidence="8" id="KW-1185">Reference proteome</keyword>
<keyword evidence="3" id="KW-0285">Flavoprotein</keyword>
<dbReference type="OrthoDB" id="9798604at2"/>
<name>R4Z1U1_9ACTN</name>
<dbReference type="AlphaFoldDB" id="R4Z1U1"/>
<protein>
    <recommendedName>
        <fullName evidence="6">Glucose-methanol-choline oxidoreductase N-terminal domain-containing protein</fullName>
    </recommendedName>
</protein>
<keyword evidence="4" id="KW-0274">FAD</keyword>
<dbReference type="PANTHER" id="PTHR42784:SF1">
    <property type="entry name" value="PYRANOSE 2-OXIDASE"/>
    <property type="match status" value="1"/>
</dbReference>
<dbReference type="Gene3D" id="3.50.50.60">
    <property type="entry name" value="FAD/NAD(P)-binding domain"/>
    <property type="match status" value="1"/>
</dbReference>
<reference evidence="7 8" key="1">
    <citation type="journal article" date="2013" name="ISME J.">
        <title>Metabolic model for the filamentous 'Candidatus Microthrix parvicella' based on genomic and metagenomic analyses.</title>
        <authorList>
            <person name="Jon McIlroy S."/>
            <person name="Kristiansen R."/>
            <person name="Albertsen M."/>
            <person name="Michael Karst S."/>
            <person name="Rossetti S."/>
            <person name="Lund Nielsen J."/>
            <person name="Tandoi V."/>
            <person name="James Seviour R."/>
            <person name="Nielsen P.H."/>
        </authorList>
    </citation>
    <scope>NUCLEOTIDE SEQUENCE [LARGE SCALE GENOMIC DNA]</scope>
    <source>
        <strain evidence="7 8">RN1</strain>
    </source>
</reference>
<dbReference type="SUPFAM" id="SSF51905">
    <property type="entry name" value="FAD/NAD(P)-binding domain"/>
    <property type="match status" value="1"/>
</dbReference>
<dbReference type="PANTHER" id="PTHR42784">
    <property type="entry name" value="PYRANOSE 2-OXIDASE"/>
    <property type="match status" value="1"/>
</dbReference>
<dbReference type="eggNOG" id="COG2303">
    <property type="taxonomic scope" value="Bacteria"/>
</dbReference>
<organism evidence="7 8">
    <name type="scientific">Candidatus Neomicrothrix parvicella RN1</name>
    <dbReference type="NCBI Taxonomy" id="1229780"/>
    <lineage>
        <taxon>Bacteria</taxon>
        <taxon>Bacillati</taxon>
        <taxon>Actinomycetota</taxon>
        <taxon>Acidimicrobiia</taxon>
        <taxon>Acidimicrobiales</taxon>
        <taxon>Microthrixaceae</taxon>
        <taxon>Candidatus Neomicrothrix</taxon>
    </lineage>
</organism>
<evidence type="ECO:0000313" key="8">
    <source>
        <dbReference type="Proteomes" id="UP000018291"/>
    </source>
</evidence>
<evidence type="ECO:0000256" key="5">
    <source>
        <dbReference type="ARBA" id="ARBA00023002"/>
    </source>
</evidence>
<evidence type="ECO:0000256" key="4">
    <source>
        <dbReference type="ARBA" id="ARBA00022827"/>
    </source>
</evidence>
<dbReference type="PRINTS" id="PR00368">
    <property type="entry name" value="FADPNR"/>
</dbReference>
<proteinExistence type="inferred from homology"/>
<dbReference type="STRING" id="1229780.BN381_20055"/>
<dbReference type="RefSeq" id="WP_012225529.1">
    <property type="nucleotide sequence ID" value="NZ_HG422565.1"/>
</dbReference>
<evidence type="ECO:0000256" key="3">
    <source>
        <dbReference type="ARBA" id="ARBA00022630"/>
    </source>
</evidence>
<keyword evidence="5" id="KW-0560">Oxidoreductase</keyword>
<dbReference type="InterPro" id="IPR036188">
    <property type="entry name" value="FAD/NAD-bd_sf"/>
</dbReference>
<dbReference type="GO" id="GO:0016614">
    <property type="term" value="F:oxidoreductase activity, acting on CH-OH group of donors"/>
    <property type="evidence" value="ECO:0007669"/>
    <property type="project" value="InterPro"/>
</dbReference>
<comment type="caution">
    <text evidence="7">The sequence shown here is derived from an EMBL/GenBank/DDBJ whole genome shotgun (WGS) entry which is preliminary data.</text>
</comment>
<evidence type="ECO:0000256" key="1">
    <source>
        <dbReference type="ARBA" id="ARBA00001974"/>
    </source>
</evidence>